<dbReference type="SUPFAM" id="SSF46626">
    <property type="entry name" value="Cytochrome c"/>
    <property type="match status" value="1"/>
</dbReference>
<dbReference type="GO" id="GO:0020037">
    <property type="term" value="F:heme binding"/>
    <property type="evidence" value="ECO:0007669"/>
    <property type="project" value="InterPro"/>
</dbReference>
<keyword evidence="2 4" id="KW-0479">Metal-binding</keyword>
<dbReference type="GO" id="GO:0046872">
    <property type="term" value="F:metal ion binding"/>
    <property type="evidence" value="ECO:0007669"/>
    <property type="project" value="UniProtKB-KW"/>
</dbReference>
<feature type="signal peptide" evidence="5">
    <location>
        <begin position="1"/>
        <end position="23"/>
    </location>
</feature>
<comment type="caution">
    <text evidence="7">The sequence shown here is derived from an EMBL/GenBank/DDBJ whole genome shotgun (WGS) entry which is preliminary data.</text>
</comment>
<evidence type="ECO:0000313" key="7">
    <source>
        <dbReference type="EMBL" id="OGI49752.1"/>
    </source>
</evidence>
<sequence>MKKIIFLIAPLIFFLSAFSIADAAEKKEKEKKVIHSTPPIDYVGLKNPLTTADPKTLPDNDPNILAGKKLYEATCTACHGEKSDGKGPEAEGYVTPIKPVDLTDPEAIAKLDQGYILWRINEGGLSDPFYSAMPAWMDDFTETEKWQLILYMYKNAGVSPKAKK</sequence>
<dbReference type="Proteomes" id="UP000179037">
    <property type="component" value="Unassembled WGS sequence"/>
</dbReference>
<evidence type="ECO:0000256" key="5">
    <source>
        <dbReference type="SAM" id="SignalP"/>
    </source>
</evidence>
<proteinExistence type="predicted"/>
<dbReference type="InterPro" id="IPR009056">
    <property type="entry name" value="Cyt_c-like_dom"/>
</dbReference>
<dbReference type="Gene3D" id="1.10.760.10">
    <property type="entry name" value="Cytochrome c-like domain"/>
    <property type="match status" value="1"/>
</dbReference>
<evidence type="ECO:0000256" key="4">
    <source>
        <dbReference type="PROSITE-ProRule" id="PRU00433"/>
    </source>
</evidence>
<evidence type="ECO:0000256" key="2">
    <source>
        <dbReference type="ARBA" id="ARBA00022723"/>
    </source>
</evidence>
<evidence type="ECO:0000313" key="8">
    <source>
        <dbReference type="Proteomes" id="UP000179037"/>
    </source>
</evidence>
<keyword evidence="5" id="KW-0732">Signal</keyword>
<reference evidence="7 8" key="1">
    <citation type="journal article" date="2016" name="Nat. Commun.">
        <title>Thousands of microbial genomes shed light on interconnected biogeochemical processes in an aquifer system.</title>
        <authorList>
            <person name="Anantharaman K."/>
            <person name="Brown C.T."/>
            <person name="Hug L.A."/>
            <person name="Sharon I."/>
            <person name="Castelle C.J."/>
            <person name="Probst A.J."/>
            <person name="Thomas B.C."/>
            <person name="Singh A."/>
            <person name="Wilkins M.J."/>
            <person name="Karaoz U."/>
            <person name="Brodie E.L."/>
            <person name="Williams K.H."/>
            <person name="Hubbard S.S."/>
            <person name="Banfield J.F."/>
        </authorList>
    </citation>
    <scope>NUCLEOTIDE SEQUENCE [LARGE SCALE GENOMIC DNA]</scope>
</reference>
<dbReference type="InterPro" id="IPR036909">
    <property type="entry name" value="Cyt_c-like_dom_sf"/>
</dbReference>
<gene>
    <name evidence="7" type="ORF">A3A87_10105</name>
</gene>
<dbReference type="PROSITE" id="PS51007">
    <property type="entry name" value="CYTC"/>
    <property type="match status" value="1"/>
</dbReference>
<keyword evidence="1 4" id="KW-0349">Heme</keyword>
<dbReference type="STRING" id="1817768.A3A87_10105"/>
<name>A0A1F6TXE7_9PROT</name>
<dbReference type="AlphaFoldDB" id="A0A1F6TXE7"/>
<dbReference type="EMBL" id="MFTC01000089">
    <property type="protein sequence ID" value="OGI49752.1"/>
    <property type="molecule type" value="Genomic_DNA"/>
</dbReference>
<protein>
    <recommendedName>
        <fullName evidence="6">Cytochrome c domain-containing protein</fullName>
    </recommendedName>
</protein>
<feature type="chain" id="PRO_5009526884" description="Cytochrome c domain-containing protein" evidence="5">
    <location>
        <begin position="24"/>
        <end position="164"/>
    </location>
</feature>
<organism evidence="7 8">
    <name type="scientific">Candidatus Muproteobacteria bacterium RIFCSPLOWO2_01_FULL_60_18</name>
    <dbReference type="NCBI Taxonomy" id="1817768"/>
    <lineage>
        <taxon>Bacteria</taxon>
        <taxon>Pseudomonadati</taxon>
        <taxon>Pseudomonadota</taxon>
        <taxon>Candidatus Muproteobacteria</taxon>
    </lineage>
</organism>
<accession>A0A1F6TXE7</accession>
<evidence type="ECO:0000256" key="3">
    <source>
        <dbReference type="ARBA" id="ARBA00023004"/>
    </source>
</evidence>
<dbReference type="Pfam" id="PF13442">
    <property type="entry name" value="Cytochrome_CBB3"/>
    <property type="match status" value="1"/>
</dbReference>
<evidence type="ECO:0000259" key="6">
    <source>
        <dbReference type="PROSITE" id="PS51007"/>
    </source>
</evidence>
<feature type="domain" description="Cytochrome c" evidence="6">
    <location>
        <begin position="62"/>
        <end position="156"/>
    </location>
</feature>
<keyword evidence="3 4" id="KW-0408">Iron</keyword>
<dbReference type="GO" id="GO:0009055">
    <property type="term" value="F:electron transfer activity"/>
    <property type="evidence" value="ECO:0007669"/>
    <property type="project" value="InterPro"/>
</dbReference>
<evidence type="ECO:0000256" key="1">
    <source>
        <dbReference type="ARBA" id="ARBA00022617"/>
    </source>
</evidence>